<dbReference type="AlphaFoldDB" id="W4KBA9"/>
<accession>W4KBA9</accession>
<dbReference type="PANTHER" id="PTHR33266:SF1">
    <property type="entry name" value="F-BOX DOMAIN-CONTAINING PROTEIN"/>
    <property type="match status" value="1"/>
</dbReference>
<dbReference type="KEGG" id="hir:HETIRDRAFT_384745"/>
<dbReference type="EMBL" id="KI925458">
    <property type="protein sequence ID" value="ETW82331.1"/>
    <property type="molecule type" value="Genomic_DNA"/>
</dbReference>
<organism evidence="1 2">
    <name type="scientific">Heterobasidion irregulare (strain TC 32-1)</name>
    <dbReference type="NCBI Taxonomy" id="747525"/>
    <lineage>
        <taxon>Eukaryota</taxon>
        <taxon>Fungi</taxon>
        <taxon>Dikarya</taxon>
        <taxon>Basidiomycota</taxon>
        <taxon>Agaricomycotina</taxon>
        <taxon>Agaricomycetes</taxon>
        <taxon>Russulales</taxon>
        <taxon>Bondarzewiaceae</taxon>
        <taxon>Heterobasidion</taxon>
        <taxon>Heterobasidion annosum species complex</taxon>
    </lineage>
</organism>
<sequence length="836" mass="94318">MIPRLYPKKVIQAIHSRQPDQVLDHPRAFAQEAIRWLARLPQGKLPAALLNALFHQGDTNSPRPLKSDYDLMELILDCDHAGEFLLDACIINEDLPPETPYEKEKRLDRAFHEEYRGGAVNDFFQALEEYESIYKRDIHYGKIISILQSSGTGKSRLVEELGSRIPTLSVCFRGSEEVTQGWPPRDHGVYEFFAKNRAPQFRGEELAAAFYGALLEVVKDTIGQSASPKEAMIAWQVQFPAEQRQELFIDVVQRAEQMLADNTAELEHIRTKGFESETPTDDELQGIITRHHEVFLLLVKARLMDLAQKLKTLSYDRFVFAFDECTLLNMGKDTMKTPRPPGAHMSLIALERIIKVIDYYEDTHGVVFWHLLLDTNSSVPLLAGTGDIASSFRLRDALKPLPVWVYLGLDQFKMDVQIKKPEDALSLKNLKQFGRPLWATSETHMDLVRLAIIKLFRGPSFDATDQDHVLAAFANRVLLEVGESAAASRVAVVAVARHMRILMGVVGGIVVTKAPSEPLLAIAATQVLNQASDTYNIAMKTLLEKLIINGVVLDRGLQGELCGRLLMILTRDKATLPRGGEFVPMIESRRALAIPPVRLDQFLITLLGDKFGLGNEKAQRQHRNNLISWASDVWLNFTHFIEVDTNISKLKPDFLRDLWTRTCAVQCKFSQPVMDGFLVGYKGDIKRRLNLSNFIMIPYQIQVQSTAAEKSAANGLTCPFIVREDGAHFKPKHVALFLDLATTSAFHLATGPRCELTFRKADIDGCKWDGYAEDNAKEVERWCLNVRGHSKAQYPVIGDLEDIFKMMFQRVLACSQPEFQKYADALQAANRAIEVY</sequence>
<dbReference type="GeneID" id="20672212"/>
<dbReference type="InParanoid" id="W4KBA9"/>
<dbReference type="HOGENOM" id="CLU_407712_0_0_1"/>
<dbReference type="OrthoDB" id="107110at2759"/>
<dbReference type="eggNOG" id="ENOG502SUTR">
    <property type="taxonomic scope" value="Eukaryota"/>
</dbReference>
<keyword evidence="2" id="KW-1185">Reference proteome</keyword>
<name>W4KBA9_HETIT</name>
<evidence type="ECO:0000313" key="1">
    <source>
        <dbReference type="EMBL" id="ETW82331.1"/>
    </source>
</evidence>
<reference evidence="1 2" key="1">
    <citation type="journal article" date="2012" name="New Phytol.">
        <title>Insight into trade-off between wood decay and parasitism from the genome of a fungal forest pathogen.</title>
        <authorList>
            <person name="Olson A."/>
            <person name="Aerts A."/>
            <person name="Asiegbu F."/>
            <person name="Belbahri L."/>
            <person name="Bouzid O."/>
            <person name="Broberg A."/>
            <person name="Canback B."/>
            <person name="Coutinho P.M."/>
            <person name="Cullen D."/>
            <person name="Dalman K."/>
            <person name="Deflorio G."/>
            <person name="van Diepen L.T."/>
            <person name="Dunand C."/>
            <person name="Duplessis S."/>
            <person name="Durling M."/>
            <person name="Gonthier P."/>
            <person name="Grimwood J."/>
            <person name="Fossdal C.G."/>
            <person name="Hansson D."/>
            <person name="Henrissat B."/>
            <person name="Hietala A."/>
            <person name="Himmelstrand K."/>
            <person name="Hoffmeister D."/>
            <person name="Hogberg N."/>
            <person name="James T.Y."/>
            <person name="Karlsson M."/>
            <person name="Kohler A."/>
            <person name="Kues U."/>
            <person name="Lee Y.H."/>
            <person name="Lin Y.C."/>
            <person name="Lind M."/>
            <person name="Lindquist E."/>
            <person name="Lombard V."/>
            <person name="Lucas S."/>
            <person name="Lunden K."/>
            <person name="Morin E."/>
            <person name="Murat C."/>
            <person name="Park J."/>
            <person name="Raffaello T."/>
            <person name="Rouze P."/>
            <person name="Salamov A."/>
            <person name="Schmutz J."/>
            <person name="Solheim H."/>
            <person name="Stahlberg J."/>
            <person name="Velez H."/>
            <person name="de Vries R.P."/>
            <person name="Wiebenga A."/>
            <person name="Woodward S."/>
            <person name="Yakovlev I."/>
            <person name="Garbelotto M."/>
            <person name="Martin F."/>
            <person name="Grigoriev I.V."/>
            <person name="Stenlid J."/>
        </authorList>
    </citation>
    <scope>NUCLEOTIDE SEQUENCE [LARGE SCALE GENOMIC DNA]</scope>
    <source>
        <strain evidence="1 2">TC 32-1</strain>
    </source>
</reference>
<proteinExistence type="predicted"/>
<gene>
    <name evidence="1" type="ORF">HETIRDRAFT_384745</name>
</gene>
<evidence type="ECO:0000313" key="2">
    <source>
        <dbReference type="Proteomes" id="UP000030671"/>
    </source>
</evidence>
<dbReference type="RefSeq" id="XP_009546858.1">
    <property type="nucleotide sequence ID" value="XM_009548563.1"/>
</dbReference>
<dbReference type="PANTHER" id="PTHR33266">
    <property type="entry name" value="CHROMOSOME 15, WHOLE GENOME SHOTGUN SEQUENCE"/>
    <property type="match status" value="1"/>
</dbReference>
<dbReference type="STRING" id="747525.W4KBA9"/>
<dbReference type="Proteomes" id="UP000030671">
    <property type="component" value="Unassembled WGS sequence"/>
</dbReference>
<protein>
    <submittedName>
        <fullName evidence="1">Uncharacterized protein</fullName>
    </submittedName>
</protein>